<evidence type="ECO:0000259" key="6">
    <source>
        <dbReference type="PROSITE" id="PS51935"/>
    </source>
</evidence>
<evidence type="ECO:0000256" key="5">
    <source>
        <dbReference type="SAM" id="SignalP"/>
    </source>
</evidence>
<feature type="chain" id="PRO_5046875487" evidence="5">
    <location>
        <begin position="18"/>
        <end position="373"/>
    </location>
</feature>
<evidence type="ECO:0000256" key="2">
    <source>
        <dbReference type="ARBA" id="ARBA00022670"/>
    </source>
</evidence>
<evidence type="ECO:0000256" key="3">
    <source>
        <dbReference type="ARBA" id="ARBA00022801"/>
    </source>
</evidence>
<dbReference type="Gene3D" id="3.30.457.10">
    <property type="entry name" value="Copper amine oxidase-like, N-terminal domain"/>
    <property type="match status" value="1"/>
</dbReference>
<feature type="domain" description="NlpC/P60" evidence="6">
    <location>
        <begin position="241"/>
        <end position="372"/>
    </location>
</feature>
<keyword evidence="3" id="KW-0378">Hydrolase</keyword>
<proteinExistence type="inferred from homology"/>
<evidence type="ECO:0000256" key="4">
    <source>
        <dbReference type="ARBA" id="ARBA00022807"/>
    </source>
</evidence>
<dbReference type="InterPro" id="IPR000064">
    <property type="entry name" value="NLP_P60_dom"/>
</dbReference>
<feature type="signal peptide" evidence="5">
    <location>
        <begin position="1"/>
        <end position="17"/>
    </location>
</feature>
<keyword evidence="8" id="KW-1185">Reference proteome</keyword>
<accession>A0ABX0JD37</accession>
<dbReference type="PROSITE" id="PS51935">
    <property type="entry name" value="NLPC_P60"/>
    <property type="match status" value="1"/>
</dbReference>
<dbReference type="InterPro" id="IPR038765">
    <property type="entry name" value="Papain-like_cys_pep_sf"/>
</dbReference>
<dbReference type="Pfam" id="PF07833">
    <property type="entry name" value="Cu_amine_oxidN1"/>
    <property type="match status" value="1"/>
</dbReference>
<evidence type="ECO:0000256" key="1">
    <source>
        <dbReference type="ARBA" id="ARBA00007074"/>
    </source>
</evidence>
<dbReference type="Pfam" id="PF00877">
    <property type="entry name" value="NLPC_P60"/>
    <property type="match status" value="1"/>
</dbReference>
<gene>
    <name evidence="7" type="ORF">G9U52_17365</name>
</gene>
<dbReference type="PROSITE" id="PS51257">
    <property type="entry name" value="PROKAR_LIPOPROTEIN"/>
    <property type="match status" value="1"/>
</dbReference>
<dbReference type="InterPro" id="IPR012854">
    <property type="entry name" value="Cu_amine_oxidase-like_N"/>
</dbReference>
<dbReference type="SUPFAM" id="SSF54001">
    <property type="entry name" value="Cysteine proteinases"/>
    <property type="match status" value="1"/>
</dbReference>
<sequence length="373" mass="40662">MKLPVKCGTLCIAAVLAVSTVGCNPRGIQQQSKGHPHTLAAGDGKGTGNVTVLNEDQTANVPIVKIENVSYVSGDGIAKILQLNTKWEANRLTYQIGDLDAAYELKAGSTEAIVDEETISLAQAPLLYQSLFYIPVSALEPLFSAYMSFETKENEVKIYPNLDIAVGSINDPEEPNTGGEYDFVDDPEDPFKGEEPAAEEGEDIVETMASVVYGDGNGITNATTLAATGESLSVPAATLKNIDINQLISKAKRYMGVKYLFGAPPYPQSNKFDCSTFTRYIYGRYGIPLGRTARAQSTKGATVSRNQLRKGDLMFFYVPGRFRTNKTVGHVGIYMGNSRMIHSSPEPANGVQITNINKPYWKKTFLKARRNVY</sequence>
<name>A0ABX0JD37_9BACL</name>
<comment type="similarity">
    <text evidence="1">Belongs to the peptidase C40 family.</text>
</comment>
<protein>
    <submittedName>
        <fullName evidence="7">Peptidoglycan endopeptidase</fullName>
    </submittedName>
</protein>
<evidence type="ECO:0000313" key="7">
    <source>
        <dbReference type="EMBL" id="NHN31605.1"/>
    </source>
</evidence>
<dbReference type="SUPFAM" id="SSF55383">
    <property type="entry name" value="Copper amine oxidase, domain N"/>
    <property type="match status" value="1"/>
</dbReference>
<dbReference type="InterPro" id="IPR051202">
    <property type="entry name" value="Peptidase_C40"/>
</dbReference>
<keyword evidence="4" id="KW-0788">Thiol protease</keyword>
<dbReference type="InterPro" id="IPR036582">
    <property type="entry name" value="Mao_N_sf"/>
</dbReference>
<dbReference type="PANTHER" id="PTHR47053">
    <property type="entry name" value="MUREIN DD-ENDOPEPTIDASE MEPH-RELATED"/>
    <property type="match status" value="1"/>
</dbReference>
<dbReference type="Proteomes" id="UP001165962">
    <property type="component" value="Unassembled WGS sequence"/>
</dbReference>
<reference evidence="7" key="1">
    <citation type="submission" date="2020-03" db="EMBL/GenBank/DDBJ databases">
        <title>Draft sequencing of Paenibacilllus sp. S3N08.</title>
        <authorList>
            <person name="Kim D.-U."/>
        </authorList>
    </citation>
    <scope>NUCLEOTIDE SEQUENCE</scope>
    <source>
        <strain evidence="7">S3N08</strain>
    </source>
</reference>
<organism evidence="7 8">
    <name type="scientific">Paenibacillus agricola</name>
    <dbReference type="NCBI Taxonomy" id="2716264"/>
    <lineage>
        <taxon>Bacteria</taxon>
        <taxon>Bacillati</taxon>
        <taxon>Bacillota</taxon>
        <taxon>Bacilli</taxon>
        <taxon>Bacillales</taxon>
        <taxon>Paenibacillaceae</taxon>
        <taxon>Paenibacillus</taxon>
    </lineage>
</organism>
<dbReference type="Gene3D" id="3.90.1720.10">
    <property type="entry name" value="endopeptidase domain like (from Nostoc punctiforme)"/>
    <property type="match status" value="1"/>
</dbReference>
<keyword evidence="5" id="KW-0732">Signal</keyword>
<dbReference type="EMBL" id="JAAOIW010000005">
    <property type="protein sequence ID" value="NHN31605.1"/>
    <property type="molecule type" value="Genomic_DNA"/>
</dbReference>
<evidence type="ECO:0000313" key="8">
    <source>
        <dbReference type="Proteomes" id="UP001165962"/>
    </source>
</evidence>
<dbReference type="PANTHER" id="PTHR47053:SF1">
    <property type="entry name" value="MUREIN DD-ENDOPEPTIDASE MEPH-RELATED"/>
    <property type="match status" value="1"/>
</dbReference>
<comment type="caution">
    <text evidence="7">The sequence shown here is derived from an EMBL/GenBank/DDBJ whole genome shotgun (WGS) entry which is preliminary data.</text>
</comment>
<keyword evidence="2" id="KW-0645">Protease</keyword>
<dbReference type="RefSeq" id="WP_166151768.1">
    <property type="nucleotide sequence ID" value="NZ_JAAOIW010000005.1"/>
</dbReference>